<dbReference type="InterPro" id="IPR020094">
    <property type="entry name" value="TruA/RsuA/RluB/E/F_N"/>
</dbReference>
<dbReference type="InterPro" id="IPR020103">
    <property type="entry name" value="PsdUridine_synth_cat_dom_sf"/>
</dbReference>
<dbReference type="EMBL" id="CP010429">
    <property type="protein sequence ID" value="AKD54541.1"/>
    <property type="molecule type" value="Genomic_DNA"/>
</dbReference>
<comment type="similarity">
    <text evidence="1 3">Belongs to the pseudouridine synthase RsuA family.</text>
</comment>
<dbReference type="InterPro" id="IPR050343">
    <property type="entry name" value="RsuA_PseudoU_synthase"/>
</dbReference>
<evidence type="ECO:0000313" key="6">
    <source>
        <dbReference type="Proteomes" id="UP000033054"/>
    </source>
</evidence>
<sequence>MYFLIYKPYLMLSQFSREGDKPTLADLNFDFPTDVYPVGRLDADSEGLLLLTNDKQLNHKLLNPKFRHNRTYYVQVDGALTEVACQQLSEGVTISVDGKPYHSLPATAVVINQPNLPERNPPIRYRAAIPTSWVSISLHEGKNRQVRKMTAAVGFPTLRLVRWAIESLTAEGMVPGQVRELSRADVLQGLRLK</sequence>
<dbReference type="GO" id="GO:0009982">
    <property type="term" value="F:pseudouridine synthase activity"/>
    <property type="evidence" value="ECO:0007669"/>
    <property type="project" value="InterPro"/>
</dbReference>
<evidence type="ECO:0000256" key="2">
    <source>
        <dbReference type="ARBA" id="ARBA00023235"/>
    </source>
</evidence>
<dbReference type="PROSITE" id="PS01149">
    <property type="entry name" value="PSI_RSU"/>
    <property type="match status" value="1"/>
</dbReference>
<dbReference type="GO" id="GO:0003723">
    <property type="term" value="F:RNA binding"/>
    <property type="evidence" value="ECO:0007669"/>
    <property type="project" value="InterPro"/>
</dbReference>
<dbReference type="HOGENOM" id="CLU_024979_8_1_10"/>
<evidence type="ECO:0000256" key="3">
    <source>
        <dbReference type="RuleBase" id="RU003887"/>
    </source>
</evidence>
<proteinExistence type="inferred from homology"/>
<dbReference type="GO" id="GO:0140098">
    <property type="term" value="F:catalytic activity, acting on RNA"/>
    <property type="evidence" value="ECO:0007669"/>
    <property type="project" value="UniProtKB-ARBA"/>
</dbReference>
<dbReference type="GO" id="GO:0001522">
    <property type="term" value="P:pseudouridine synthesis"/>
    <property type="evidence" value="ECO:0007669"/>
    <property type="project" value="InterPro"/>
</dbReference>
<dbReference type="STRING" id="1379870.SD10_06075"/>
<dbReference type="OrthoDB" id="1012272at2"/>
<dbReference type="GO" id="GO:0006364">
    <property type="term" value="P:rRNA processing"/>
    <property type="evidence" value="ECO:0007669"/>
    <property type="project" value="UniProtKB-ARBA"/>
</dbReference>
<dbReference type="RefSeq" id="WP_046376139.1">
    <property type="nucleotide sequence ID" value="NZ_CP010429.1"/>
</dbReference>
<dbReference type="NCBIfam" id="TIGR00093">
    <property type="entry name" value="pseudouridine synthase"/>
    <property type="match status" value="1"/>
</dbReference>
<accession>A0A0E3V6H4</accession>
<name>A0A0E3V6H4_9BACT</name>
<dbReference type="EC" id="5.4.99.-" evidence="3"/>
<dbReference type="PATRIC" id="fig|1379870.5.peg.1316"/>
<keyword evidence="2 3" id="KW-0413">Isomerase</keyword>
<protein>
    <recommendedName>
        <fullName evidence="3">Pseudouridine synthase</fullName>
        <ecNumber evidence="3">5.4.99.-</ecNumber>
    </recommendedName>
</protein>
<dbReference type="InterPro" id="IPR006145">
    <property type="entry name" value="PsdUridine_synth_RsuA/RluA"/>
</dbReference>
<evidence type="ECO:0000313" key="5">
    <source>
        <dbReference type="EMBL" id="AKD54541.1"/>
    </source>
</evidence>
<dbReference type="SUPFAM" id="SSF55120">
    <property type="entry name" value="Pseudouridine synthase"/>
    <property type="match status" value="1"/>
</dbReference>
<dbReference type="Proteomes" id="UP000033054">
    <property type="component" value="Chromosome"/>
</dbReference>
<dbReference type="AlphaFoldDB" id="A0A0E3V6H4"/>
<gene>
    <name evidence="5" type="ORF">SD10_06075</name>
</gene>
<organism evidence="5 6">
    <name type="scientific">Spirosoma radiotolerans</name>
    <dbReference type="NCBI Taxonomy" id="1379870"/>
    <lineage>
        <taxon>Bacteria</taxon>
        <taxon>Pseudomonadati</taxon>
        <taxon>Bacteroidota</taxon>
        <taxon>Cytophagia</taxon>
        <taxon>Cytophagales</taxon>
        <taxon>Cytophagaceae</taxon>
        <taxon>Spirosoma</taxon>
    </lineage>
</organism>
<keyword evidence="6" id="KW-1185">Reference proteome</keyword>
<dbReference type="PANTHER" id="PTHR47683:SF2">
    <property type="entry name" value="RNA-BINDING S4 DOMAIN-CONTAINING PROTEIN"/>
    <property type="match status" value="1"/>
</dbReference>
<evidence type="ECO:0000256" key="1">
    <source>
        <dbReference type="ARBA" id="ARBA00008348"/>
    </source>
</evidence>
<dbReference type="InterPro" id="IPR042092">
    <property type="entry name" value="PsdUridine_s_RsuA/RluB/E/F_cat"/>
</dbReference>
<dbReference type="InterPro" id="IPR018496">
    <property type="entry name" value="PsdUridine_synth_RsuA/RluB_CS"/>
</dbReference>
<dbReference type="Gene3D" id="3.30.70.1560">
    <property type="entry name" value="Alpha-L RNA-binding motif"/>
    <property type="match status" value="1"/>
</dbReference>
<reference evidence="5 6" key="1">
    <citation type="journal article" date="2014" name="Curr. Microbiol.">
        <title>Spirosoma radiotolerans sp. nov., a gamma-radiation-resistant bacterium isolated from gamma ray-irradiated soil.</title>
        <authorList>
            <person name="Lee J.J."/>
            <person name="Srinivasan S."/>
            <person name="Lim S."/>
            <person name="Joe M."/>
            <person name="Im S."/>
            <person name="Bae S.I."/>
            <person name="Park K.R."/>
            <person name="Han J.H."/>
            <person name="Park S.H."/>
            <person name="Joo B.M."/>
            <person name="Park S.J."/>
            <person name="Kim M.K."/>
        </authorList>
    </citation>
    <scope>NUCLEOTIDE SEQUENCE [LARGE SCALE GENOMIC DNA]</scope>
    <source>
        <strain evidence="5 6">DG5A</strain>
    </source>
</reference>
<feature type="domain" description="Pseudouridine synthase RsuA/RluA-like" evidence="4">
    <location>
        <begin position="2"/>
        <end position="152"/>
    </location>
</feature>
<dbReference type="Pfam" id="PF00849">
    <property type="entry name" value="PseudoU_synth_2"/>
    <property type="match status" value="1"/>
</dbReference>
<dbReference type="PANTHER" id="PTHR47683">
    <property type="entry name" value="PSEUDOURIDINE SYNTHASE FAMILY PROTEIN-RELATED"/>
    <property type="match status" value="1"/>
</dbReference>
<dbReference type="InterPro" id="IPR000748">
    <property type="entry name" value="PsdUridine_synth_RsuA/RluB/E/F"/>
</dbReference>
<evidence type="ECO:0000259" key="4">
    <source>
        <dbReference type="Pfam" id="PF00849"/>
    </source>
</evidence>
<dbReference type="KEGG" id="srd:SD10_06075"/>
<dbReference type="Gene3D" id="3.30.70.580">
    <property type="entry name" value="Pseudouridine synthase I, catalytic domain, N-terminal subdomain"/>
    <property type="match status" value="1"/>
</dbReference>